<dbReference type="EMBL" id="JBITGY010000006">
    <property type="protein sequence ID" value="MFI6500373.1"/>
    <property type="molecule type" value="Genomic_DNA"/>
</dbReference>
<dbReference type="CDD" id="cd05829">
    <property type="entry name" value="Sortase_F"/>
    <property type="match status" value="1"/>
</dbReference>
<proteinExistence type="predicted"/>
<keyword evidence="1" id="KW-0378">Hydrolase</keyword>
<keyword evidence="2" id="KW-0732">Signal</keyword>
<dbReference type="Proteomes" id="UP001612741">
    <property type="component" value="Unassembled WGS sequence"/>
</dbReference>
<evidence type="ECO:0000313" key="3">
    <source>
        <dbReference type="EMBL" id="MFI6500373.1"/>
    </source>
</evidence>
<dbReference type="NCBIfam" id="NF033748">
    <property type="entry name" value="class_F_sortase"/>
    <property type="match status" value="1"/>
</dbReference>
<dbReference type="InterPro" id="IPR023365">
    <property type="entry name" value="Sortase_dom-sf"/>
</dbReference>
<sequence length="203" mass="20544">MPAGRAAKVLAAVAVGAAVAIAVDGLANRGFAPPPRPGAQGALPMYGPAAPMPPSEPVTLAIAAIGVHAEIGRVGKAPDGTAEVPPVDRPELTGWYAPGPTPGERGAAVVFGHVDSRTSGPAVFYRLGALQAGDEIVVGRRDGSAAVFAVESVEEFAKDAFPTQAVYGPTGEPELRLVTCGGRYDPALGYLDNVIAFARLIPG</sequence>
<dbReference type="Pfam" id="PF04203">
    <property type="entry name" value="Sortase"/>
    <property type="match status" value="1"/>
</dbReference>
<accession>A0ABW7YYR9</accession>
<dbReference type="SUPFAM" id="SSF63817">
    <property type="entry name" value="Sortase"/>
    <property type="match status" value="1"/>
</dbReference>
<organism evidence="3 4">
    <name type="scientific">Nonomuraea typhae</name>
    <dbReference type="NCBI Taxonomy" id="2603600"/>
    <lineage>
        <taxon>Bacteria</taxon>
        <taxon>Bacillati</taxon>
        <taxon>Actinomycetota</taxon>
        <taxon>Actinomycetes</taxon>
        <taxon>Streptosporangiales</taxon>
        <taxon>Streptosporangiaceae</taxon>
        <taxon>Nonomuraea</taxon>
    </lineage>
</organism>
<gene>
    <name evidence="3" type="ORF">ACIBG2_23545</name>
</gene>
<evidence type="ECO:0000256" key="2">
    <source>
        <dbReference type="SAM" id="SignalP"/>
    </source>
</evidence>
<reference evidence="3 4" key="1">
    <citation type="submission" date="2024-10" db="EMBL/GenBank/DDBJ databases">
        <title>The Natural Products Discovery Center: Release of the First 8490 Sequenced Strains for Exploring Actinobacteria Biosynthetic Diversity.</title>
        <authorList>
            <person name="Kalkreuter E."/>
            <person name="Kautsar S.A."/>
            <person name="Yang D."/>
            <person name="Bader C.D."/>
            <person name="Teijaro C.N."/>
            <person name="Fluegel L."/>
            <person name="Davis C.M."/>
            <person name="Simpson J.R."/>
            <person name="Lauterbach L."/>
            <person name="Steele A.D."/>
            <person name="Gui C."/>
            <person name="Meng S."/>
            <person name="Li G."/>
            <person name="Viehrig K."/>
            <person name="Ye F."/>
            <person name="Su P."/>
            <person name="Kiefer A.F."/>
            <person name="Nichols A."/>
            <person name="Cepeda A.J."/>
            <person name="Yan W."/>
            <person name="Fan B."/>
            <person name="Jiang Y."/>
            <person name="Adhikari A."/>
            <person name="Zheng C.-J."/>
            <person name="Schuster L."/>
            <person name="Cowan T.M."/>
            <person name="Smanski M.J."/>
            <person name="Chevrette M.G."/>
            <person name="De Carvalho L.P.S."/>
            <person name="Shen B."/>
        </authorList>
    </citation>
    <scope>NUCLEOTIDE SEQUENCE [LARGE SCALE GENOMIC DNA]</scope>
    <source>
        <strain evidence="3 4">NPDC050545</strain>
    </source>
</reference>
<comment type="caution">
    <text evidence="3">The sequence shown here is derived from an EMBL/GenBank/DDBJ whole genome shotgun (WGS) entry which is preliminary data.</text>
</comment>
<keyword evidence="4" id="KW-1185">Reference proteome</keyword>
<name>A0ABW7YYR9_9ACTN</name>
<feature type="chain" id="PRO_5047031786" evidence="2">
    <location>
        <begin position="23"/>
        <end position="203"/>
    </location>
</feature>
<dbReference type="RefSeq" id="WP_397084238.1">
    <property type="nucleotide sequence ID" value="NZ_JBITGY010000006.1"/>
</dbReference>
<protein>
    <submittedName>
        <fullName evidence="3">Class F sortase</fullName>
    </submittedName>
</protein>
<feature type="signal peptide" evidence="2">
    <location>
        <begin position="1"/>
        <end position="22"/>
    </location>
</feature>
<dbReference type="InterPro" id="IPR042001">
    <property type="entry name" value="Sortase_F"/>
</dbReference>
<evidence type="ECO:0000256" key="1">
    <source>
        <dbReference type="ARBA" id="ARBA00022801"/>
    </source>
</evidence>
<evidence type="ECO:0000313" key="4">
    <source>
        <dbReference type="Proteomes" id="UP001612741"/>
    </source>
</evidence>
<dbReference type="Gene3D" id="2.40.260.10">
    <property type="entry name" value="Sortase"/>
    <property type="match status" value="1"/>
</dbReference>
<dbReference type="InterPro" id="IPR005754">
    <property type="entry name" value="Sortase"/>
</dbReference>